<feature type="compositionally biased region" description="Pro residues" evidence="1">
    <location>
        <begin position="376"/>
        <end position="387"/>
    </location>
</feature>
<accession>A0A7R8H8Q2</accession>
<dbReference type="PANTHER" id="PTHR21564:SF5">
    <property type="entry name" value="SCRIBBLER, ISOFORM J"/>
    <property type="match status" value="1"/>
</dbReference>
<dbReference type="EMBL" id="HG994583">
    <property type="protein sequence ID" value="CAF2926891.1"/>
    <property type="molecule type" value="Genomic_DNA"/>
</dbReference>
<reference evidence="2" key="1">
    <citation type="submission" date="2021-02" db="EMBL/GenBank/DDBJ databases">
        <authorList>
            <person name="Bekaert M."/>
        </authorList>
    </citation>
    <scope>NUCLEOTIDE SEQUENCE</scope>
    <source>
        <strain evidence="2">IoA-00</strain>
    </source>
</reference>
<dbReference type="GO" id="GO:0005634">
    <property type="term" value="C:nucleus"/>
    <property type="evidence" value="ECO:0007669"/>
    <property type="project" value="TreeGrafter"/>
</dbReference>
<feature type="compositionally biased region" description="Low complexity" evidence="1">
    <location>
        <begin position="321"/>
        <end position="330"/>
    </location>
</feature>
<feature type="compositionally biased region" description="Low complexity" evidence="1">
    <location>
        <begin position="66"/>
        <end position="77"/>
    </location>
</feature>
<dbReference type="PANTHER" id="PTHR21564">
    <property type="entry name" value="BRAKELESS PROTEIN"/>
    <property type="match status" value="1"/>
</dbReference>
<dbReference type="AlphaFoldDB" id="A0A7R8H8Q2"/>
<evidence type="ECO:0000256" key="1">
    <source>
        <dbReference type="SAM" id="MobiDB-lite"/>
    </source>
</evidence>
<feature type="compositionally biased region" description="Polar residues" evidence="1">
    <location>
        <begin position="339"/>
        <end position="353"/>
    </location>
</feature>
<dbReference type="GO" id="GO:0006357">
    <property type="term" value="P:regulation of transcription by RNA polymerase II"/>
    <property type="evidence" value="ECO:0007669"/>
    <property type="project" value="TreeGrafter"/>
</dbReference>
<sequence>MYHPCLRNSTSLMNNGPETSSNQVKSPAYSDISDDGGEDESKKNSGDLKMMKITSFQQPPIPPPAAQQSSLASSISSSSNNHFPFAPYIPSTTSAAITTTTSSSFKPEVSSAIIQNINYSTFAWNFPPYPPGIDPNLHVHLINSDPSYKAKFEKERSDKEKAFKEQLDREQREKDRRRSVGITPPPHPSAICKVPEDLRKHPTVAPIPSPRSMISVKPEFNVPKSEPGRKTPQTSKDEGAKPTMETRGPPPTNINPYGYLHPSLIRPPVGLTYEALAAAAASGSINPLLLSPNPYMPQPLFTSSYVSQHETSLRRRKKAAAAAAAANKDSSSSRKRTPSPASASLSGGLNRSRSPPPLRHVHTHTHTHFGLGYPLLHPPGGVPPPAAHTPFTPGAYPSHLLPPSGNKGSLPSGPLGQSFPPPPK</sequence>
<evidence type="ECO:0000313" key="3">
    <source>
        <dbReference type="Proteomes" id="UP000675881"/>
    </source>
</evidence>
<protein>
    <submittedName>
        <fullName evidence="2">(salmon louse) hypothetical protein</fullName>
    </submittedName>
</protein>
<feature type="region of interest" description="Disordered" evidence="1">
    <location>
        <begin position="152"/>
        <end position="259"/>
    </location>
</feature>
<proteinExistence type="predicted"/>
<keyword evidence="3" id="KW-1185">Reference proteome</keyword>
<feature type="compositionally biased region" description="Basic and acidic residues" evidence="1">
    <location>
        <begin position="152"/>
        <end position="178"/>
    </location>
</feature>
<feature type="region of interest" description="Disordered" evidence="1">
    <location>
        <begin position="321"/>
        <end position="424"/>
    </location>
</feature>
<dbReference type="InterPro" id="IPR040010">
    <property type="entry name" value="ZN608/ZN609"/>
</dbReference>
<dbReference type="Proteomes" id="UP000675881">
    <property type="component" value="Chromosome 4"/>
</dbReference>
<evidence type="ECO:0000313" key="2">
    <source>
        <dbReference type="EMBL" id="CAF2926891.1"/>
    </source>
</evidence>
<feature type="region of interest" description="Disordered" evidence="1">
    <location>
        <begin position="1"/>
        <end position="77"/>
    </location>
</feature>
<organism evidence="2 3">
    <name type="scientific">Lepeophtheirus salmonis</name>
    <name type="common">Salmon louse</name>
    <name type="synonym">Caligus salmonis</name>
    <dbReference type="NCBI Taxonomy" id="72036"/>
    <lineage>
        <taxon>Eukaryota</taxon>
        <taxon>Metazoa</taxon>
        <taxon>Ecdysozoa</taxon>
        <taxon>Arthropoda</taxon>
        <taxon>Crustacea</taxon>
        <taxon>Multicrustacea</taxon>
        <taxon>Hexanauplia</taxon>
        <taxon>Copepoda</taxon>
        <taxon>Siphonostomatoida</taxon>
        <taxon>Caligidae</taxon>
        <taxon>Lepeophtheirus</taxon>
    </lineage>
</organism>
<gene>
    <name evidence="2" type="ORF">LSAA_8744</name>
</gene>
<name>A0A7R8H8Q2_LEPSM</name>
<feature type="compositionally biased region" description="Basic and acidic residues" evidence="1">
    <location>
        <begin position="39"/>
        <end position="50"/>
    </location>
</feature>
<feature type="compositionally biased region" description="Polar residues" evidence="1">
    <location>
        <begin position="7"/>
        <end position="25"/>
    </location>
</feature>
<dbReference type="OrthoDB" id="5863628at2759"/>